<keyword evidence="3" id="KW-0472">Membrane</keyword>
<reference evidence="4 5" key="1">
    <citation type="submission" date="2017-03" db="EMBL/GenBank/DDBJ databases">
        <title>Complete genome sequence of Candidatus 'Thiodictyon syntrophicum' sp. nov. strain Cad16T, a photolithoautotroph purple sulfur bacterium isolated from an alpine meromictic lake.</title>
        <authorList>
            <person name="Luedin S.M."/>
            <person name="Pothier J.F."/>
            <person name="Danza F."/>
            <person name="Storelli N."/>
            <person name="Wittwer M."/>
            <person name="Tonolla M."/>
        </authorList>
    </citation>
    <scope>NUCLEOTIDE SEQUENCE [LARGE SCALE GENOMIC DNA]</scope>
    <source>
        <strain evidence="4 5">Cad16T</strain>
    </source>
</reference>
<evidence type="ECO:0008006" key="6">
    <source>
        <dbReference type="Google" id="ProtNLM"/>
    </source>
</evidence>
<dbReference type="OrthoDB" id="6189127at2"/>
<evidence type="ECO:0000256" key="1">
    <source>
        <dbReference type="SAM" id="Coils"/>
    </source>
</evidence>
<evidence type="ECO:0000256" key="3">
    <source>
        <dbReference type="SAM" id="Phobius"/>
    </source>
</evidence>
<protein>
    <recommendedName>
        <fullName evidence="6">SPOR domain-containing protein</fullName>
    </recommendedName>
</protein>
<keyword evidence="3" id="KW-0812">Transmembrane</keyword>
<dbReference type="AlphaFoldDB" id="A0A2K8U2B9"/>
<evidence type="ECO:0000256" key="2">
    <source>
        <dbReference type="SAM" id="MobiDB-lite"/>
    </source>
</evidence>
<dbReference type="Gene3D" id="3.30.70.1070">
    <property type="entry name" value="Sporulation related repeat"/>
    <property type="match status" value="1"/>
</dbReference>
<feature type="region of interest" description="Disordered" evidence="2">
    <location>
        <begin position="226"/>
        <end position="286"/>
    </location>
</feature>
<proteinExistence type="predicted"/>
<dbReference type="EMBL" id="CP020370">
    <property type="protein sequence ID" value="AUB79675.1"/>
    <property type="molecule type" value="Genomic_DNA"/>
</dbReference>
<keyword evidence="5" id="KW-1185">Reference proteome</keyword>
<feature type="coiled-coil region" evidence="1">
    <location>
        <begin position="45"/>
        <end position="72"/>
    </location>
</feature>
<gene>
    <name evidence="4" type="ORF">THSYN_01010</name>
</gene>
<feature type="transmembrane region" description="Helical" evidence="3">
    <location>
        <begin position="112"/>
        <end position="131"/>
    </location>
</feature>
<name>A0A2K8U2B9_9GAMM</name>
<keyword evidence="1" id="KW-0175">Coiled coil</keyword>
<feature type="region of interest" description="Disordered" evidence="2">
    <location>
        <begin position="171"/>
        <end position="197"/>
    </location>
</feature>
<dbReference type="Proteomes" id="UP000232638">
    <property type="component" value="Chromosome"/>
</dbReference>
<evidence type="ECO:0000313" key="4">
    <source>
        <dbReference type="EMBL" id="AUB79675.1"/>
    </source>
</evidence>
<organism evidence="4 5">
    <name type="scientific">Candidatus Thiodictyon syntrophicum</name>
    <dbReference type="NCBI Taxonomy" id="1166950"/>
    <lineage>
        <taxon>Bacteria</taxon>
        <taxon>Pseudomonadati</taxon>
        <taxon>Pseudomonadota</taxon>
        <taxon>Gammaproteobacteria</taxon>
        <taxon>Chromatiales</taxon>
        <taxon>Chromatiaceae</taxon>
        <taxon>Thiodictyon</taxon>
    </lineage>
</organism>
<dbReference type="RefSeq" id="WP_100917493.1">
    <property type="nucleotide sequence ID" value="NZ_CP020370.1"/>
</dbReference>
<accession>A0A2K8U2B9</accession>
<feature type="compositionally biased region" description="Pro residues" evidence="2">
    <location>
        <begin position="250"/>
        <end position="261"/>
    </location>
</feature>
<evidence type="ECO:0000313" key="5">
    <source>
        <dbReference type="Proteomes" id="UP000232638"/>
    </source>
</evidence>
<dbReference type="KEGG" id="tsy:THSYN_01010"/>
<keyword evidence="3" id="KW-1133">Transmembrane helix</keyword>
<sequence length="381" mass="41422">MAETLGPGVLDDPFAPDLSLEERLRALESAWAEPGPVHPGADRHLADQSARLEALAAEVAAQRERLRDQEKAMVERIADVDDDRRLTSSQLQRGWQAQREEFETRWRRHNRAGLLVLALALAGVGLFALYAHTRHTAAAVALASLRQEVQRLSGIAQQETELQERVATLTATVGELSSRPRRGGKDPGPGAEGTVPAERLERLAAEQRRQSGELEALQRGLQSLVSAMPSRPGPTLDAPPVTAPDTGARPPKPATPEPEPASVPAARPESGPDAAAPVPPRISKTSITDRPFALQLMGGYSRDKILELALRPDLPDPVYLSEETRRGRPWFVLIHSLHANRAEAQAALAKLPTGLRSPSPWIRDLPRGTDLEIVKRGAARH</sequence>
<dbReference type="InterPro" id="IPR036680">
    <property type="entry name" value="SPOR-like_sf"/>
</dbReference>
<dbReference type="GO" id="GO:0042834">
    <property type="term" value="F:peptidoglycan binding"/>
    <property type="evidence" value="ECO:0007669"/>
    <property type="project" value="InterPro"/>
</dbReference>